<keyword evidence="1" id="KW-0238">DNA-binding</keyword>
<dbReference type="SUPFAM" id="SSF47413">
    <property type="entry name" value="lambda repressor-like DNA-binding domains"/>
    <property type="match status" value="1"/>
</dbReference>
<evidence type="ECO:0000259" key="2">
    <source>
        <dbReference type="PROSITE" id="PS50943"/>
    </source>
</evidence>
<evidence type="ECO:0000256" key="1">
    <source>
        <dbReference type="ARBA" id="ARBA00023125"/>
    </source>
</evidence>
<evidence type="ECO:0000313" key="4">
    <source>
        <dbReference type="EMBL" id="SCB43890.1"/>
    </source>
</evidence>
<name>A0A0R3CZ96_9BRAD</name>
<dbReference type="InterPro" id="IPR001387">
    <property type="entry name" value="Cro/C1-type_HTH"/>
</dbReference>
<dbReference type="Gene3D" id="1.10.260.40">
    <property type="entry name" value="lambda repressor-like DNA-binding domains"/>
    <property type="match status" value="1"/>
</dbReference>
<dbReference type="PANTHER" id="PTHR36924:SF1">
    <property type="entry name" value="ANTITOXIN HIGA-1"/>
    <property type="match status" value="1"/>
</dbReference>
<dbReference type="PROSITE" id="PS50943">
    <property type="entry name" value="HTH_CROC1"/>
    <property type="match status" value="1"/>
</dbReference>
<dbReference type="SMART" id="SM00530">
    <property type="entry name" value="HTH_XRE"/>
    <property type="match status" value="1"/>
</dbReference>
<feature type="domain" description="HTH cro/C1-type" evidence="2">
    <location>
        <begin position="23"/>
        <end position="77"/>
    </location>
</feature>
<dbReference type="CDD" id="cd00093">
    <property type="entry name" value="HTH_XRE"/>
    <property type="match status" value="1"/>
</dbReference>
<dbReference type="PANTHER" id="PTHR36924">
    <property type="entry name" value="ANTITOXIN HIGA-1"/>
    <property type="match status" value="1"/>
</dbReference>
<dbReference type="AlphaFoldDB" id="A0A0R3CZ96"/>
<protein>
    <submittedName>
        <fullName evidence="4">Plasmid maintenance system antidote protein, XRE family</fullName>
    </submittedName>
    <submittedName>
        <fullName evidence="3">XRE family transcriptional regulator</fullName>
    </submittedName>
</protein>
<gene>
    <name evidence="3" type="ORF">AOQ72_09355</name>
    <name evidence="4" type="ORF">GA0061099_1007391</name>
</gene>
<dbReference type="OrthoDB" id="3174593at2"/>
<proteinExistence type="predicted"/>
<dbReference type="NCBIfam" id="TIGR02607">
    <property type="entry name" value="antidote_HigA"/>
    <property type="match status" value="1"/>
</dbReference>
<accession>A0A0R3CZ96</accession>
<reference evidence="3 5" key="1">
    <citation type="submission" date="2015-09" db="EMBL/GenBank/DDBJ databases">
        <title>Draft Genome Sequence of the Strain BR 3267 (Bradyrhizobium yuanmingense) recommended as inoculant for cowpea in Brazil.</title>
        <authorList>
            <person name="Simoes-Araujo J.L."/>
            <person name="Zilli J.E."/>
        </authorList>
    </citation>
    <scope>NUCLEOTIDE SEQUENCE [LARGE SCALE GENOMIC DNA]</scope>
    <source>
        <strain evidence="3 5">BR3267</strain>
    </source>
</reference>
<dbReference type="Proteomes" id="UP000183174">
    <property type="component" value="Unassembled WGS sequence"/>
</dbReference>
<dbReference type="EMBL" id="LJYF01000004">
    <property type="protein sequence ID" value="KRQ01645.1"/>
    <property type="molecule type" value="Genomic_DNA"/>
</dbReference>
<dbReference type="Proteomes" id="UP000051380">
    <property type="component" value="Unassembled WGS sequence"/>
</dbReference>
<evidence type="ECO:0000313" key="6">
    <source>
        <dbReference type="Proteomes" id="UP000183174"/>
    </source>
</evidence>
<evidence type="ECO:0000313" key="5">
    <source>
        <dbReference type="Proteomes" id="UP000051380"/>
    </source>
</evidence>
<dbReference type="Pfam" id="PF01381">
    <property type="entry name" value="HTH_3"/>
    <property type="match status" value="1"/>
</dbReference>
<dbReference type="InterPro" id="IPR010982">
    <property type="entry name" value="Lambda_DNA-bd_dom_sf"/>
</dbReference>
<dbReference type="GO" id="GO:0003677">
    <property type="term" value="F:DNA binding"/>
    <property type="evidence" value="ECO:0007669"/>
    <property type="project" value="UniProtKB-KW"/>
</dbReference>
<dbReference type="STRING" id="108015.GA0061099_1007391"/>
<sequence>MSKSSTTTRNGFLRNPHPGEILLEEFLKPMELSQNALARAVHVPPRRINEIVLGKRDITADTDLRLARYFGLSEGFFLGLQMDYDLMQRRREIDRDLKAIRPRAAA</sequence>
<dbReference type="InterPro" id="IPR013430">
    <property type="entry name" value="Toxin_antidote_HigA"/>
</dbReference>
<dbReference type="GeneID" id="93175100"/>
<dbReference type="RefSeq" id="WP_036024868.1">
    <property type="nucleotide sequence ID" value="NZ_CP104173.1"/>
</dbReference>
<evidence type="ECO:0000313" key="3">
    <source>
        <dbReference type="EMBL" id="KRQ01645.1"/>
    </source>
</evidence>
<dbReference type="EMBL" id="FMAE01000007">
    <property type="protein sequence ID" value="SCB43890.1"/>
    <property type="molecule type" value="Genomic_DNA"/>
</dbReference>
<reference evidence="4 6" key="2">
    <citation type="submission" date="2016-08" db="EMBL/GenBank/DDBJ databases">
        <authorList>
            <person name="Seilhamer J.J."/>
        </authorList>
    </citation>
    <scope>NUCLEOTIDE SEQUENCE [LARGE SCALE GENOMIC DNA]</scope>
    <source>
        <strain evidence="4 6">CCBAU 10071</strain>
    </source>
</reference>
<organism evidence="3 5">
    <name type="scientific">Bradyrhizobium yuanmingense</name>
    <dbReference type="NCBI Taxonomy" id="108015"/>
    <lineage>
        <taxon>Bacteria</taxon>
        <taxon>Pseudomonadati</taxon>
        <taxon>Pseudomonadota</taxon>
        <taxon>Alphaproteobacteria</taxon>
        <taxon>Hyphomicrobiales</taxon>
        <taxon>Nitrobacteraceae</taxon>
        <taxon>Bradyrhizobium</taxon>
    </lineage>
</organism>